<organism evidence="1">
    <name type="scientific">Lepeophtheirus salmonis</name>
    <name type="common">Salmon louse</name>
    <name type="synonym">Caligus salmonis</name>
    <dbReference type="NCBI Taxonomy" id="72036"/>
    <lineage>
        <taxon>Eukaryota</taxon>
        <taxon>Metazoa</taxon>
        <taxon>Ecdysozoa</taxon>
        <taxon>Arthropoda</taxon>
        <taxon>Crustacea</taxon>
        <taxon>Multicrustacea</taxon>
        <taxon>Hexanauplia</taxon>
        <taxon>Copepoda</taxon>
        <taxon>Siphonostomatoida</taxon>
        <taxon>Caligidae</taxon>
        <taxon>Lepeophtheirus</taxon>
    </lineage>
</organism>
<protein>
    <submittedName>
        <fullName evidence="1">Uncharacterized protein</fullName>
    </submittedName>
</protein>
<accession>A0A0K2TMW7</accession>
<sequence length="48" mass="5451">MLSLIPDSLSLTKTVIELRVPKRTIHSHRAHRALLGQLRQGLCCILFN</sequence>
<name>A0A0K2TMW7_LEPSM</name>
<reference evidence="1" key="1">
    <citation type="submission" date="2014-05" db="EMBL/GenBank/DDBJ databases">
        <authorList>
            <person name="Chronopoulou M."/>
        </authorList>
    </citation>
    <scope>NUCLEOTIDE SEQUENCE</scope>
    <source>
        <tissue evidence="1">Whole organism</tissue>
    </source>
</reference>
<proteinExistence type="predicted"/>
<dbReference type="AlphaFoldDB" id="A0A0K2TMW7"/>
<evidence type="ECO:0000313" key="1">
    <source>
        <dbReference type="EMBL" id="CDW27458.1"/>
    </source>
</evidence>
<dbReference type="EMBL" id="HACA01010097">
    <property type="protein sequence ID" value="CDW27458.1"/>
    <property type="molecule type" value="Transcribed_RNA"/>
</dbReference>